<dbReference type="RefSeq" id="WP_091278854.1">
    <property type="nucleotide sequence ID" value="NZ_FAOZ01000012.1"/>
</dbReference>
<accession>A0A0S4QQN4</accession>
<evidence type="ECO:0000313" key="1">
    <source>
        <dbReference type="EMBL" id="CUU57439.1"/>
    </source>
</evidence>
<dbReference type="Pfam" id="PF01663">
    <property type="entry name" value="Phosphodiest"/>
    <property type="match status" value="1"/>
</dbReference>
<dbReference type="GO" id="GO:0016787">
    <property type="term" value="F:hydrolase activity"/>
    <property type="evidence" value="ECO:0007669"/>
    <property type="project" value="UniProtKB-ARBA"/>
</dbReference>
<dbReference type="Proteomes" id="UP000198802">
    <property type="component" value="Unassembled WGS sequence"/>
</dbReference>
<gene>
    <name evidence="1" type="ORF">Ga0074812_11299</name>
</gene>
<evidence type="ECO:0000313" key="2">
    <source>
        <dbReference type="Proteomes" id="UP000198802"/>
    </source>
</evidence>
<protein>
    <submittedName>
        <fullName evidence="1">Type I phosphodiesterase / nucleotide pyrophosphatase</fullName>
    </submittedName>
</protein>
<dbReference type="PANTHER" id="PTHR10151:SF120">
    <property type="entry name" value="BIS(5'-ADENOSYL)-TRIPHOSPHATASE"/>
    <property type="match status" value="1"/>
</dbReference>
<dbReference type="InterPro" id="IPR017850">
    <property type="entry name" value="Alkaline_phosphatase_core_sf"/>
</dbReference>
<dbReference type="EMBL" id="FAOZ01000012">
    <property type="protein sequence ID" value="CUU57439.1"/>
    <property type="molecule type" value="Genomic_DNA"/>
</dbReference>
<sequence length="392" mass="41097">MSFLAPDYRAGSLADVMPSVLAGMDVPGMANVLGLPAASRVCVLLVDGLGWQLLRAHADQAPFLTSLAAGRDPITAGFPATTATSVSAIGTGMPPGEHGIVGYSFAVGPDEVLNALGWRSQGNGVGGGDGDSSVDLRDRIVPEQFQPRPTAFERAVAAGVAVRLVGPAHHDGSGLNRAALRGGRHRAAHALGDLTSGVRDELRGPGPVLCYAYHGDLDLLGHRYGPGSDPWREQLAVVDQLAARIAAGLPPGGLLVVTADHGMVAVAEQDRVDVDTEPSLLDGVRLFGGEARIRHLYTHPGAADDVWRAWGEILGERALVLRRHEAIEAGWFGPRVAEHVRPRIGDVVVAAQGTLVMIRSGVEPRSSRFAGHHGSLTDSEQLIPLLTASNSR</sequence>
<reference evidence="2" key="1">
    <citation type="submission" date="2015-11" db="EMBL/GenBank/DDBJ databases">
        <authorList>
            <person name="Varghese N."/>
        </authorList>
    </citation>
    <scope>NUCLEOTIDE SEQUENCE [LARGE SCALE GENOMIC DNA]</scope>
    <source>
        <strain evidence="2">DSM 45899</strain>
    </source>
</reference>
<organism evidence="1 2">
    <name type="scientific">Parafrankia irregularis</name>
    <dbReference type="NCBI Taxonomy" id="795642"/>
    <lineage>
        <taxon>Bacteria</taxon>
        <taxon>Bacillati</taxon>
        <taxon>Actinomycetota</taxon>
        <taxon>Actinomycetes</taxon>
        <taxon>Frankiales</taxon>
        <taxon>Frankiaceae</taxon>
        <taxon>Parafrankia</taxon>
    </lineage>
</organism>
<dbReference type="PANTHER" id="PTHR10151">
    <property type="entry name" value="ECTONUCLEOTIDE PYROPHOSPHATASE/PHOSPHODIESTERASE"/>
    <property type="match status" value="1"/>
</dbReference>
<name>A0A0S4QQN4_9ACTN</name>
<proteinExistence type="predicted"/>
<dbReference type="InterPro" id="IPR002591">
    <property type="entry name" value="Phosphodiest/P_Trfase"/>
</dbReference>
<dbReference type="AlphaFoldDB" id="A0A0S4QQN4"/>
<keyword evidence="2" id="KW-1185">Reference proteome</keyword>
<dbReference type="Gene3D" id="3.40.720.10">
    <property type="entry name" value="Alkaline Phosphatase, subunit A"/>
    <property type="match status" value="1"/>
</dbReference>
<dbReference type="SUPFAM" id="SSF53649">
    <property type="entry name" value="Alkaline phosphatase-like"/>
    <property type="match status" value="1"/>
</dbReference>